<dbReference type="InterPro" id="IPR036938">
    <property type="entry name" value="PAP2/HPO_sf"/>
</dbReference>
<evidence type="ECO:0000256" key="5">
    <source>
        <dbReference type="ARBA" id="ARBA00023136"/>
    </source>
</evidence>
<dbReference type="AlphaFoldDB" id="T1HKB2"/>
<feature type="domain" description="Phosphatidic acid phosphatase type 2/haloperoxidase" evidence="6">
    <location>
        <begin position="108"/>
        <end position="253"/>
    </location>
</feature>
<sequence>MDNNSAITKKMVYDFLCLLIVALPILLLKLFGQPYQRGFFCDDETIMYPFKTSTVPNYALYIVGLGLPIIFMLFTERHLAKDATDDGLHSSLCGRKVPLWLSNSYKVVGVFLFGAACSQLTTDIAKYMIGRLRPHFIDICSPDVDCTQPANHFRYITEYTCKKSTTNSLLKDSRLSFPSGHSSFAAYTMIYLALYVQVKIRWARSYLLKNLLQFACIAICWMTGLSRVTDYKHHWTDVTAGFIIGVSAALVTARFVSNLFEHKSKVMADCNETTALSSTSPVIVEIK</sequence>
<comment type="subcellular location">
    <subcellularLocation>
        <location evidence="1">Membrane</location>
        <topology evidence="1">Multi-pass membrane protein</topology>
    </subcellularLocation>
</comment>
<dbReference type="GO" id="GO:0008195">
    <property type="term" value="F:phosphatidate phosphatase activity"/>
    <property type="evidence" value="ECO:0007669"/>
    <property type="project" value="TreeGrafter"/>
</dbReference>
<protein>
    <submittedName>
        <fullName evidence="7">AcidPPc domain-containing protein</fullName>
    </submittedName>
</protein>
<reference evidence="7" key="1">
    <citation type="submission" date="2015-05" db="UniProtKB">
        <authorList>
            <consortium name="EnsemblMetazoa"/>
        </authorList>
    </citation>
    <scope>IDENTIFICATION</scope>
</reference>
<keyword evidence="5" id="KW-0472">Membrane</keyword>
<dbReference type="VEuPathDB" id="VectorBase:RPRC004485"/>
<evidence type="ECO:0000256" key="4">
    <source>
        <dbReference type="ARBA" id="ARBA00022989"/>
    </source>
</evidence>
<dbReference type="PANTHER" id="PTHR10165:SF197">
    <property type="entry name" value="FI04477P-RELATED"/>
    <property type="match status" value="1"/>
</dbReference>
<dbReference type="GO" id="GO:0046839">
    <property type="term" value="P:phospholipid dephosphorylation"/>
    <property type="evidence" value="ECO:0007669"/>
    <property type="project" value="TreeGrafter"/>
</dbReference>
<dbReference type="eggNOG" id="KOG3030">
    <property type="taxonomic scope" value="Eukaryota"/>
</dbReference>
<comment type="similarity">
    <text evidence="2">Belongs to the PA-phosphatase related phosphoesterase family.</text>
</comment>
<dbReference type="STRING" id="13249.T1HKB2"/>
<dbReference type="FunCoup" id="T1HKB2">
    <property type="interactions" value="197"/>
</dbReference>
<keyword evidence="3" id="KW-0812">Transmembrane</keyword>
<organism evidence="7 8">
    <name type="scientific">Rhodnius prolixus</name>
    <name type="common">Triatomid bug</name>
    <dbReference type="NCBI Taxonomy" id="13249"/>
    <lineage>
        <taxon>Eukaryota</taxon>
        <taxon>Metazoa</taxon>
        <taxon>Ecdysozoa</taxon>
        <taxon>Arthropoda</taxon>
        <taxon>Hexapoda</taxon>
        <taxon>Insecta</taxon>
        <taxon>Pterygota</taxon>
        <taxon>Neoptera</taxon>
        <taxon>Paraneoptera</taxon>
        <taxon>Hemiptera</taxon>
        <taxon>Heteroptera</taxon>
        <taxon>Panheteroptera</taxon>
        <taxon>Cimicomorpha</taxon>
        <taxon>Reduviidae</taxon>
        <taxon>Triatominae</taxon>
        <taxon>Rhodnius</taxon>
    </lineage>
</organism>
<dbReference type="HOGENOM" id="CLU_021458_3_2_1"/>
<evidence type="ECO:0000256" key="3">
    <source>
        <dbReference type="ARBA" id="ARBA00022692"/>
    </source>
</evidence>
<dbReference type="GO" id="GO:0006644">
    <property type="term" value="P:phospholipid metabolic process"/>
    <property type="evidence" value="ECO:0007669"/>
    <property type="project" value="InterPro"/>
</dbReference>
<evidence type="ECO:0000256" key="2">
    <source>
        <dbReference type="ARBA" id="ARBA00008816"/>
    </source>
</evidence>
<evidence type="ECO:0000313" key="8">
    <source>
        <dbReference type="Proteomes" id="UP000015103"/>
    </source>
</evidence>
<dbReference type="CDD" id="cd03384">
    <property type="entry name" value="PAP2_wunen"/>
    <property type="match status" value="1"/>
</dbReference>
<dbReference type="SMART" id="SM00014">
    <property type="entry name" value="acidPPc"/>
    <property type="match status" value="1"/>
</dbReference>
<accession>T1HKB2</accession>
<dbReference type="OMA" id="CCVGFPI"/>
<keyword evidence="4" id="KW-1133">Transmembrane helix</keyword>
<evidence type="ECO:0000313" key="7">
    <source>
        <dbReference type="EnsemblMetazoa" id="RPRC004485-PA"/>
    </source>
</evidence>
<name>T1HKB2_RHOPR</name>
<dbReference type="GO" id="GO:0005886">
    <property type="term" value="C:plasma membrane"/>
    <property type="evidence" value="ECO:0007669"/>
    <property type="project" value="TreeGrafter"/>
</dbReference>
<dbReference type="Gene3D" id="1.20.144.10">
    <property type="entry name" value="Phosphatidic acid phosphatase type 2/haloperoxidase"/>
    <property type="match status" value="1"/>
</dbReference>
<dbReference type="InterPro" id="IPR043216">
    <property type="entry name" value="PAP-like"/>
</dbReference>
<dbReference type="Pfam" id="PF01569">
    <property type="entry name" value="PAP2"/>
    <property type="match status" value="1"/>
</dbReference>
<dbReference type="SUPFAM" id="SSF48317">
    <property type="entry name" value="Acid phosphatase/Vanadium-dependent haloperoxidase"/>
    <property type="match status" value="1"/>
</dbReference>
<evidence type="ECO:0000256" key="1">
    <source>
        <dbReference type="ARBA" id="ARBA00004141"/>
    </source>
</evidence>
<dbReference type="InParanoid" id="T1HKB2"/>
<dbReference type="EMBL" id="ACPB03006494">
    <property type="status" value="NOT_ANNOTATED_CDS"/>
    <property type="molecule type" value="Genomic_DNA"/>
</dbReference>
<dbReference type="PANTHER" id="PTHR10165">
    <property type="entry name" value="LIPID PHOSPHATE PHOSPHATASE"/>
    <property type="match status" value="1"/>
</dbReference>
<keyword evidence="8" id="KW-1185">Reference proteome</keyword>
<evidence type="ECO:0000259" key="6">
    <source>
        <dbReference type="SMART" id="SM00014"/>
    </source>
</evidence>
<dbReference type="GO" id="GO:0007165">
    <property type="term" value="P:signal transduction"/>
    <property type="evidence" value="ECO:0007669"/>
    <property type="project" value="TreeGrafter"/>
</dbReference>
<proteinExistence type="inferred from homology"/>
<dbReference type="InterPro" id="IPR000326">
    <property type="entry name" value="PAP2/HPO"/>
</dbReference>
<dbReference type="Proteomes" id="UP000015103">
    <property type="component" value="Unassembled WGS sequence"/>
</dbReference>
<dbReference type="EnsemblMetazoa" id="RPRC004485-RA">
    <property type="protein sequence ID" value="RPRC004485-PA"/>
    <property type="gene ID" value="RPRC004485"/>
</dbReference>